<dbReference type="Proteomes" id="UP001433268">
    <property type="component" value="Unassembled WGS sequence"/>
</dbReference>
<feature type="compositionally biased region" description="Low complexity" evidence="1">
    <location>
        <begin position="138"/>
        <end position="154"/>
    </location>
</feature>
<feature type="compositionally biased region" description="Polar residues" evidence="1">
    <location>
        <begin position="56"/>
        <end position="78"/>
    </location>
</feature>
<feature type="region of interest" description="Disordered" evidence="1">
    <location>
        <begin position="106"/>
        <end position="158"/>
    </location>
</feature>
<reference evidence="2 3" key="1">
    <citation type="submission" date="2023-01" db="EMBL/GenBank/DDBJ databases">
        <title>Analysis of 21 Apiospora genomes using comparative genomics revels a genus with tremendous synthesis potential of carbohydrate active enzymes and secondary metabolites.</title>
        <authorList>
            <person name="Sorensen T."/>
        </authorList>
    </citation>
    <scope>NUCLEOTIDE SEQUENCE [LARGE SCALE GENOMIC DNA]</scope>
    <source>
        <strain evidence="2 3">CBS 114990</strain>
    </source>
</reference>
<accession>A0ABR1W9Y1</accession>
<name>A0ABR1W9Y1_9PEZI</name>
<evidence type="ECO:0000313" key="3">
    <source>
        <dbReference type="Proteomes" id="UP001433268"/>
    </source>
</evidence>
<feature type="region of interest" description="Disordered" evidence="1">
    <location>
        <begin position="1"/>
        <end position="89"/>
    </location>
</feature>
<gene>
    <name evidence="2" type="ORF">PG997_008091</name>
</gene>
<feature type="compositionally biased region" description="Polar residues" evidence="1">
    <location>
        <begin position="115"/>
        <end position="129"/>
    </location>
</feature>
<comment type="caution">
    <text evidence="2">The sequence shown here is derived from an EMBL/GenBank/DDBJ whole genome shotgun (WGS) entry which is preliminary data.</text>
</comment>
<evidence type="ECO:0000313" key="2">
    <source>
        <dbReference type="EMBL" id="KAK8080273.1"/>
    </source>
</evidence>
<evidence type="ECO:0000256" key="1">
    <source>
        <dbReference type="SAM" id="MobiDB-lite"/>
    </source>
</evidence>
<dbReference type="RefSeq" id="XP_066667748.1">
    <property type="nucleotide sequence ID" value="XM_066812406.1"/>
</dbReference>
<dbReference type="GeneID" id="92045466"/>
<proteinExistence type="predicted"/>
<sequence length="200" mass="22226">MAHRTLPPLRPTNQKQSKRNGSSSSSSFSSSSSSSSTSRSRAPSPHPLSRAHRKQILQQLESSRTGHWNGLRQPQTSNDNEDIASSPVSSKTNVYLDDFHQAATTDRAVLPFMNPQPNSSLSSGAQDAKTSTEEDAQAQEPAQQQQEQEQSFQEYWDKFEDFNVAQIPQGYYDADEAESTESRRAGGGWPSSWFGRGHRH</sequence>
<keyword evidence="3" id="KW-1185">Reference proteome</keyword>
<dbReference type="EMBL" id="JAQQWN010000006">
    <property type="protein sequence ID" value="KAK8080273.1"/>
    <property type="molecule type" value="Genomic_DNA"/>
</dbReference>
<feature type="compositionally biased region" description="Low complexity" evidence="1">
    <location>
        <begin position="22"/>
        <end position="40"/>
    </location>
</feature>
<protein>
    <submittedName>
        <fullName evidence="2">Uncharacterized protein</fullName>
    </submittedName>
</protein>
<feature type="region of interest" description="Disordered" evidence="1">
    <location>
        <begin position="170"/>
        <end position="200"/>
    </location>
</feature>
<feature type="compositionally biased region" description="Polar residues" evidence="1">
    <location>
        <begin position="11"/>
        <end position="21"/>
    </location>
</feature>
<organism evidence="2 3">
    <name type="scientific">Apiospora hydei</name>
    <dbReference type="NCBI Taxonomy" id="1337664"/>
    <lineage>
        <taxon>Eukaryota</taxon>
        <taxon>Fungi</taxon>
        <taxon>Dikarya</taxon>
        <taxon>Ascomycota</taxon>
        <taxon>Pezizomycotina</taxon>
        <taxon>Sordariomycetes</taxon>
        <taxon>Xylariomycetidae</taxon>
        <taxon>Amphisphaeriales</taxon>
        <taxon>Apiosporaceae</taxon>
        <taxon>Apiospora</taxon>
    </lineage>
</organism>